<name>A0ABT4E473_PAEAL</name>
<reference evidence="1 2" key="1">
    <citation type="submission" date="2022-05" db="EMBL/GenBank/DDBJ databases">
        <title>Genome Sequencing of Bee-Associated Microbes.</title>
        <authorList>
            <person name="Dunlap C."/>
        </authorList>
    </citation>
    <scope>NUCLEOTIDE SEQUENCE [LARGE SCALE GENOMIC DNA]</scope>
    <source>
        <strain evidence="1 2">NRRL NRS-750</strain>
    </source>
</reference>
<dbReference type="EMBL" id="JAMDLY010000005">
    <property type="protein sequence ID" value="MCY9528542.1"/>
    <property type="molecule type" value="Genomic_DNA"/>
</dbReference>
<sequence length="132" mass="14564">MSITGSCSLNISSTNLDFDLLGKLNLTPTSVVRNGDFITSKRKALYDVWIFEIQITSTCPLNKALESIAGQLSNVRHELSLLKSRYDVSLNCYLRSDYAQIGIDISPEILKLIAELELGLQIHILSFGGVDS</sequence>
<accession>A0ABT4E473</accession>
<dbReference type="Pfam" id="PF14106">
    <property type="entry name" value="DUF4279"/>
    <property type="match status" value="1"/>
</dbReference>
<dbReference type="InterPro" id="IPR025459">
    <property type="entry name" value="DUF4279"/>
</dbReference>
<gene>
    <name evidence="1" type="ORF">M5X04_04225</name>
</gene>
<protein>
    <submittedName>
        <fullName evidence="1">DUF4279 domain-containing protein</fullName>
    </submittedName>
</protein>
<evidence type="ECO:0000313" key="2">
    <source>
        <dbReference type="Proteomes" id="UP001527090"/>
    </source>
</evidence>
<keyword evidence="2" id="KW-1185">Reference proteome</keyword>
<evidence type="ECO:0000313" key="1">
    <source>
        <dbReference type="EMBL" id="MCY9528542.1"/>
    </source>
</evidence>
<dbReference type="RefSeq" id="WP_028531771.1">
    <property type="nucleotide sequence ID" value="NZ_JAMDLY010000005.1"/>
</dbReference>
<proteinExistence type="predicted"/>
<comment type="caution">
    <text evidence="1">The sequence shown here is derived from an EMBL/GenBank/DDBJ whole genome shotgun (WGS) entry which is preliminary data.</text>
</comment>
<dbReference type="Proteomes" id="UP001527090">
    <property type="component" value="Unassembled WGS sequence"/>
</dbReference>
<organism evidence="1 2">
    <name type="scientific">Paenibacillus alvei</name>
    <name type="common">Bacillus alvei</name>
    <dbReference type="NCBI Taxonomy" id="44250"/>
    <lineage>
        <taxon>Bacteria</taxon>
        <taxon>Bacillati</taxon>
        <taxon>Bacillota</taxon>
        <taxon>Bacilli</taxon>
        <taxon>Bacillales</taxon>
        <taxon>Paenibacillaceae</taxon>
        <taxon>Paenibacillus</taxon>
    </lineage>
</organism>